<name>A0ACC0N6E6_RHOML</name>
<gene>
    <name evidence="1" type="ORF">RHMOL_Rhmol07G0270700</name>
</gene>
<keyword evidence="2" id="KW-1185">Reference proteome</keyword>
<sequence>MAVVVGGGCIRVFQDLFRFVWSAISLCFGWWSTTGPTRGNICSLATVGMLPEFFTGVASAFAPRALRGSEGLPQIPPEDSTALDWVS</sequence>
<evidence type="ECO:0000313" key="2">
    <source>
        <dbReference type="Proteomes" id="UP001062846"/>
    </source>
</evidence>
<dbReference type="EMBL" id="CM046394">
    <property type="protein sequence ID" value="KAI8548394.1"/>
    <property type="molecule type" value="Genomic_DNA"/>
</dbReference>
<organism evidence="1 2">
    <name type="scientific">Rhododendron molle</name>
    <name type="common">Chinese azalea</name>
    <name type="synonym">Azalea mollis</name>
    <dbReference type="NCBI Taxonomy" id="49168"/>
    <lineage>
        <taxon>Eukaryota</taxon>
        <taxon>Viridiplantae</taxon>
        <taxon>Streptophyta</taxon>
        <taxon>Embryophyta</taxon>
        <taxon>Tracheophyta</taxon>
        <taxon>Spermatophyta</taxon>
        <taxon>Magnoliopsida</taxon>
        <taxon>eudicotyledons</taxon>
        <taxon>Gunneridae</taxon>
        <taxon>Pentapetalae</taxon>
        <taxon>asterids</taxon>
        <taxon>Ericales</taxon>
        <taxon>Ericaceae</taxon>
        <taxon>Ericoideae</taxon>
        <taxon>Rhodoreae</taxon>
        <taxon>Rhododendron</taxon>
    </lineage>
</organism>
<evidence type="ECO:0000313" key="1">
    <source>
        <dbReference type="EMBL" id="KAI8548394.1"/>
    </source>
</evidence>
<protein>
    <submittedName>
        <fullName evidence="1">Uncharacterized protein</fullName>
    </submittedName>
</protein>
<reference evidence="1" key="1">
    <citation type="submission" date="2022-02" db="EMBL/GenBank/DDBJ databases">
        <title>Plant Genome Project.</title>
        <authorList>
            <person name="Zhang R.-G."/>
        </authorList>
    </citation>
    <scope>NUCLEOTIDE SEQUENCE</scope>
    <source>
        <strain evidence="1">AT1</strain>
    </source>
</reference>
<proteinExistence type="predicted"/>
<dbReference type="Proteomes" id="UP001062846">
    <property type="component" value="Chromosome 7"/>
</dbReference>
<accession>A0ACC0N6E6</accession>
<comment type="caution">
    <text evidence="1">The sequence shown here is derived from an EMBL/GenBank/DDBJ whole genome shotgun (WGS) entry which is preliminary data.</text>
</comment>